<dbReference type="FunFam" id="2.20.28.10:FF:000001">
    <property type="entry name" value="Rubredoxin"/>
    <property type="match status" value="1"/>
</dbReference>
<evidence type="ECO:0000256" key="8">
    <source>
        <dbReference type="PIRSR" id="PIRSR000071-1"/>
    </source>
</evidence>
<comment type="cofactor">
    <cofactor evidence="7 8">
        <name>Fe(3+)</name>
        <dbReference type="ChEBI" id="CHEBI:29034"/>
    </cofactor>
    <text evidence="7 8">Binds 1 Fe(3+) ion per subunit.</text>
</comment>
<dbReference type="InterPro" id="IPR024935">
    <property type="entry name" value="Rubredoxin_dom"/>
</dbReference>
<evidence type="ECO:0000256" key="3">
    <source>
        <dbReference type="ARBA" id="ARBA00022448"/>
    </source>
</evidence>
<keyword evidence="4 7" id="KW-0479">Metal-binding</keyword>
<dbReference type="GO" id="GO:0009055">
    <property type="term" value="F:electron transfer activity"/>
    <property type="evidence" value="ECO:0007669"/>
    <property type="project" value="InterPro"/>
</dbReference>
<dbReference type="InterPro" id="IPR018527">
    <property type="entry name" value="Rubredoxin_Fe_BS"/>
</dbReference>
<dbReference type="InterPro" id="IPR024922">
    <property type="entry name" value="Rubredoxin"/>
</dbReference>
<proteinExistence type="inferred from homology"/>
<evidence type="ECO:0000256" key="5">
    <source>
        <dbReference type="ARBA" id="ARBA00022982"/>
    </source>
</evidence>
<gene>
    <name evidence="10" type="primary">rd</name>
    <name evidence="10" type="ORF">PITCH_A290015</name>
</gene>
<feature type="binding site" evidence="8">
    <location>
        <position position="48"/>
    </location>
    <ligand>
        <name>Fe cation</name>
        <dbReference type="ChEBI" id="CHEBI:24875"/>
    </ligand>
</feature>
<dbReference type="SUPFAM" id="SSF57802">
    <property type="entry name" value="Rubredoxin-like"/>
    <property type="match status" value="1"/>
</dbReference>
<feature type="domain" description="Rubredoxin-like" evidence="9">
    <location>
        <begin position="7"/>
        <end position="58"/>
    </location>
</feature>
<comment type="similarity">
    <text evidence="2 7">Belongs to the rubredoxin family.</text>
</comment>
<sequence length="60" mass="6626">MATPEQMYQCQTTTCGYIYNPDKGDKKGKIPKGTAFEDLPDDWKCPVCGASKKMFKCLGG</sequence>
<dbReference type="GO" id="GO:0005506">
    <property type="term" value="F:iron ion binding"/>
    <property type="evidence" value="ECO:0007669"/>
    <property type="project" value="InterPro"/>
</dbReference>
<dbReference type="CDD" id="cd00730">
    <property type="entry name" value="rubredoxin"/>
    <property type="match status" value="1"/>
</dbReference>
<comment type="function">
    <text evidence="1">Rubredoxin is a small nonheme, iron protein lacking acid-labile sulfide. Its single Fe, chelated to 4 Cys, functions as an electron acceptor and may also stabilize the conformation of the molecule.</text>
</comment>
<feature type="binding site" evidence="8">
    <location>
        <position position="10"/>
    </location>
    <ligand>
        <name>Fe cation</name>
        <dbReference type="ChEBI" id="CHEBI:24875"/>
    </ligand>
</feature>
<dbReference type="InterPro" id="IPR024934">
    <property type="entry name" value="Rubredoxin-like_dom"/>
</dbReference>
<evidence type="ECO:0000256" key="1">
    <source>
        <dbReference type="ARBA" id="ARBA00002360"/>
    </source>
</evidence>
<dbReference type="PIRSF" id="PIRSF000071">
    <property type="entry name" value="Rubredoxin"/>
    <property type="match status" value="1"/>
</dbReference>
<dbReference type="PANTHER" id="PTHR47627:SF1">
    <property type="entry name" value="RUBREDOXIN-1-RELATED"/>
    <property type="match status" value="1"/>
</dbReference>
<evidence type="ECO:0000259" key="9">
    <source>
        <dbReference type="PROSITE" id="PS50903"/>
    </source>
</evidence>
<organism evidence="10">
    <name type="scientific">uncultured Desulfobacterium sp</name>
    <dbReference type="NCBI Taxonomy" id="201089"/>
    <lineage>
        <taxon>Bacteria</taxon>
        <taxon>Pseudomonadati</taxon>
        <taxon>Thermodesulfobacteriota</taxon>
        <taxon>Desulfobacteria</taxon>
        <taxon>Desulfobacterales</taxon>
        <taxon>Desulfobacteriaceae</taxon>
        <taxon>Desulfobacterium</taxon>
        <taxon>environmental samples</taxon>
    </lineage>
</organism>
<evidence type="ECO:0000256" key="6">
    <source>
        <dbReference type="ARBA" id="ARBA00023004"/>
    </source>
</evidence>
<feature type="binding site" evidence="8">
    <location>
        <position position="15"/>
    </location>
    <ligand>
        <name>Fe cation</name>
        <dbReference type="ChEBI" id="CHEBI:24875"/>
    </ligand>
</feature>
<dbReference type="PROSITE" id="PS00202">
    <property type="entry name" value="RUBREDOXIN"/>
    <property type="match status" value="1"/>
</dbReference>
<keyword evidence="3 7" id="KW-0813">Transport</keyword>
<accession>A0A445MZ64</accession>
<protein>
    <recommendedName>
        <fullName evidence="7">Rubredoxin</fullName>
    </recommendedName>
</protein>
<dbReference type="PROSITE" id="PS50903">
    <property type="entry name" value="RUBREDOXIN_LIKE"/>
    <property type="match status" value="1"/>
</dbReference>
<dbReference type="AlphaFoldDB" id="A0A445MZ64"/>
<reference evidence="10" key="1">
    <citation type="submission" date="2018-01" db="EMBL/GenBank/DDBJ databases">
        <authorList>
            <person name="Regsiter A."/>
            <person name="William W."/>
        </authorList>
    </citation>
    <scope>NUCLEOTIDE SEQUENCE</scope>
    <source>
        <strain evidence="10">TRIP AH-1</strain>
    </source>
</reference>
<evidence type="ECO:0000256" key="2">
    <source>
        <dbReference type="ARBA" id="ARBA00005337"/>
    </source>
</evidence>
<keyword evidence="5 7" id="KW-0249">Electron transport</keyword>
<dbReference type="PRINTS" id="PR00163">
    <property type="entry name" value="RUBREDOXIN"/>
</dbReference>
<evidence type="ECO:0000256" key="4">
    <source>
        <dbReference type="ARBA" id="ARBA00022723"/>
    </source>
</evidence>
<dbReference type="Pfam" id="PF00301">
    <property type="entry name" value="Rubredoxin"/>
    <property type="match status" value="1"/>
</dbReference>
<dbReference type="Gene3D" id="2.20.28.10">
    <property type="match status" value="1"/>
</dbReference>
<evidence type="ECO:0000256" key="7">
    <source>
        <dbReference type="PIRNR" id="PIRNR000071"/>
    </source>
</evidence>
<evidence type="ECO:0000313" key="10">
    <source>
        <dbReference type="EMBL" id="SPD74631.1"/>
    </source>
</evidence>
<feature type="binding site" evidence="8">
    <location>
        <position position="45"/>
    </location>
    <ligand>
        <name>Fe cation</name>
        <dbReference type="ChEBI" id="CHEBI:24875"/>
    </ligand>
</feature>
<name>A0A445MZ64_9BACT</name>
<dbReference type="PANTHER" id="PTHR47627">
    <property type="entry name" value="RUBREDOXIN"/>
    <property type="match status" value="1"/>
</dbReference>
<dbReference type="EMBL" id="OJIN01000169">
    <property type="protein sequence ID" value="SPD74631.1"/>
    <property type="molecule type" value="Genomic_DNA"/>
</dbReference>
<dbReference type="InterPro" id="IPR050526">
    <property type="entry name" value="Rubredoxin_ET"/>
</dbReference>
<dbReference type="GO" id="GO:0043448">
    <property type="term" value="P:alkane catabolic process"/>
    <property type="evidence" value="ECO:0007669"/>
    <property type="project" value="TreeGrafter"/>
</dbReference>
<keyword evidence="6 7" id="KW-0408">Iron</keyword>